<sequence length="317" mass="36243">MKHIHHVIENLMAGRPEACHLAKALAKQARATHRRMARARAVGFEAYETTLTDLLLTELAHVDPRFWRVVRFKPHEERGNGADWEWWIQRSDLSWVRLWIQAKRLYHPGERYEELKRKVRRGSDGRIWQSRLLVEAARREGRSGSVLPVPLYAFYNCLQGKRAEPWPCKRLEPCQQQPLLGITIAPAQQIDELIVKGKNGYRDVLAESKPLSCLVHCPTVWSGHPQDSYASTLLMGMEWLHTNDVLPSAPSLPGRIEEALETDDEVVAEESDPRIALITGHAALPGARMDEVPPGLADLRERFDLRALEQQGWRETT</sequence>
<organism evidence="1 2">
    <name type="scientific">Streptomyces olivochromogenes</name>
    <dbReference type="NCBI Taxonomy" id="1963"/>
    <lineage>
        <taxon>Bacteria</taxon>
        <taxon>Bacillati</taxon>
        <taxon>Actinomycetota</taxon>
        <taxon>Actinomycetes</taxon>
        <taxon>Kitasatosporales</taxon>
        <taxon>Streptomycetaceae</taxon>
        <taxon>Streptomyces</taxon>
    </lineage>
</organism>
<dbReference type="Pfam" id="PF20320">
    <property type="entry name" value="DUF6615"/>
    <property type="match status" value="1"/>
</dbReference>
<name>A0A250VS02_STROL</name>
<accession>A0A250VS02</accession>
<reference evidence="2" key="1">
    <citation type="submission" date="2017-05" db="EMBL/GenBank/DDBJ databases">
        <title>Streptomyces olivochromogenes NBRC 3561 whole genome shotgun sequence.</title>
        <authorList>
            <person name="Dohra H."/>
            <person name="Kodani S."/>
        </authorList>
    </citation>
    <scope>NUCLEOTIDE SEQUENCE [LARGE SCALE GENOMIC DNA]</scope>
    <source>
        <strain evidence="2">NBRC 3561</strain>
    </source>
</reference>
<keyword evidence="2" id="KW-1185">Reference proteome</keyword>
<dbReference type="Proteomes" id="UP000217446">
    <property type="component" value="Unassembled WGS sequence"/>
</dbReference>
<comment type="caution">
    <text evidence="1">The sequence shown here is derived from an EMBL/GenBank/DDBJ whole genome shotgun (WGS) entry which is preliminary data.</text>
</comment>
<protein>
    <submittedName>
        <fullName evidence="1">Uncharacterized protein</fullName>
    </submittedName>
</protein>
<evidence type="ECO:0000313" key="1">
    <source>
        <dbReference type="EMBL" id="GAX56750.1"/>
    </source>
</evidence>
<proteinExistence type="predicted"/>
<dbReference type="AlphaFoldDB" id="A0A250VS02"/>
<evidence type="ECO:0000313" key="2">
    <source>
        <dbReference type="Proteomes" id="UP000217446"/>
    </source>
</evidence>
<gene>
    <name evidence="1" type="ORF">SO3561_08318</name>
</gene>
<dbReference type="EMBL" id="BDQI01000028">
    <property type="protein sequence ID" value="GAX56750.1"/>
    <property type="molecule type" value="Genomic_DNA"/>
</dbReference>
<dbReference type="InterPro" id="IPR046723">
    <property type="entry name" value="DUF6615"/>
</dbReference>
<dbReference type="RefSeq" id="WP_067382383.1">
    <property type="nucleotide sequence ID" value="NZ_BDQI01000028.1"/>
</dbReference>